<protein>
    <submittedName>
        <fullName evidence="1">Uncharacterized protein</fullName>
    </submittedName>
</protein>
<keyword evidence="2" id="KW-1185">Reference proteome</keyword>
<evidence type="ECO:0000313" key="2">
    <source>
        <dbReference type="Proteomes" id="UP000828390"/>
    </source>
</evidence>
<name>A0A9D4C390_DREPO</name>
<proteinExistence type="predicted"/>
<dbReference type="AlphaFoldDB" id="A0A9D4C390"/>
<evidence type="ECO:0000313" key="1">
    <source>
        <dbReference type="EMBL" id="KAH3716349.1"/>
    </source>
</evidence>
<dbReference type="EMBL" id="JAIWYP010000013">
    <property type="protein sequence ID" value="KAH3716349.1"/>
    <property type="molecule type" value="Genomic_DNA"/>
</dbReference>
<comment type="caution">
    <text evidence="1">The sequence shown here is derived from an EMBL/GenBank/DDBJ whole genome shotgun (WGS) entry which is preliminary data.</text>
</comment>
<reference evidence="1" key="1">
    <citation type="journal article" date="2019" name="bioRxiv">
        <title>The Genome of the Zebra Mussel, Dreissena polymorpha: A Resource for Invasive Species Research.</title>
        <authorList>
            <person name="McCartney M.A."/>
            <person name="Auch B."/>
            <person name="Kono T."/>
            <person name="Mallez S."/>
            <person name="Zhang Y."/>
            <person name="Obille A."/>
            <person name="Becker A."/>
            <person name="Abrahante J.E."/>
            <person name="Garbe J."/>
            <person name="Badalamenti J.P."/>
            <person name="Herman A."/>
            <person name="Mangelson H."/>
            <person name="Liachko I."/>
            <person name="Sullivan S."/>
            <person name="Sone E.D."/>
            <person name="Koren S."/>
            <person name="Silverstein K.A.T."/>
            <person name="Beckman K.B."/>
            <person name="Gohl D.M."/>
        </authorList>
    </citation>
    <scope>NUCLEOTIDE SEQUENCE</scope>
    <source>
        <strain evidence="1">Duluth1</strain>
        <tissue evidence="1">Whole animal</tissue>
    </source>
</reference>
<reference evidence="1" key="2">
    <citation type="submission" date="2020-11" db="EMBL/GenBank/DDBJ databases">
        <authorList>
            <person name="McCartney M.A."/>
            <person name="Auch B."/>
            <person name="Kono T."/>
            <person name="Mallez S."/>
            <person name="Becker A."/>
            <person name="Gohl D.M."/>
            <person name="Silverstein K.A.T."/>
            <person name="Koren S."/>
            <person name="Bechman K.B."/>
            <person name="Herman A."/>
            <person name="Abrahante J.E."/>
            <person name="Garbe J."/>
        </authorList>
    </citation>
    <scope>NUCLEOTIDE SEQUENCE</scope>
    <source>
        <strain evidence="1">Duluth1</strain>
        <tissue evidence="1">Whole animal</tissue>
    </source>
</reference>
<organism evidence="1 2">
    <name type="scientific">Dreissena polymorpha</name>
    <name type="common">Zebra mussel</name>
    <name type="synonym">Mytilus polymorpha</name>
    <dbReference type="NCBI Taxonomy" id="45954"/>
    <lineage>
        <taxon>Eukaryota</taxon>
        <taxon>Metazoa</taxon>
        <taxon>Spiralia</taxon>
        <taxon>Lophotrochozoa</taxon>
        <taxon>Mollusca</taxon>
        <taxon>Bivalvia</taxon>
        <taxon>Autobranchia</taxon>
        <taxon>Heteroconchia</taxon>
        <taxon>Euheterodonta</taxon>
        <taxon>Imparidentia</taxon>
        <taxon>Neoheterodontei</taxon>
        <taxon>Myida</taxon>
        <taxon>Dreissenoidea</taxon>
        <taxon>Dreissenidae</taxon>
        <taxon>Dreissena</taxon>
    </lineage>
</organism>
<gene>
    <name evidence="1" type="ORF">DPMN_059070</name>
</gene>
<dbReference type="Proteomes" id="UP000828390">
    <property type="component" value="Unassembled WGS sequence"/>
</dbReference>
<accession>A0A9D4C390</accession>
<sequence>MCFKEEQQISKESALEKIHTLVSKKSALKTNQTFDSKENAFTLYPIRSKVKMAFATSIKPEQPASI</sequence>